<keyword evidence="3" id="KW-1185">Reference proteome</keyword>
<dbReference type="Proteomes" id="UP000786811">
    <property type="component" value="Unassembled WGS sequence"/>
</dbReference>
<organism evidence="2 3">
    <name type="scientific">Cotesia congregata</name>
    <name type="common">Parasitoid wasp</name>
    <name type="synonym">Apanteles congregatus</name>
    <dbReference type="NCBI Taxonomy" id="51543"/>
    <lineage>
        <taxon>Eukaryota</taxon>
        <taxon>Metazoa</taxon>
        <taxon>Ecdysozoa</taxon>
        <taxon>Arthropoda</taxon>
        <taxon>Hexapoda</taxon>
        <taxon>Insecta</taxon>
        <taxon>Pterygota</taxon>
        <taxon>Neoptera</taxon>
        <taxon>Endopterygota</taxon>
        <taxon>Hymenoptera</taxon>
        <taxon>Apocrita</taxon>
        <taxon>Ichneumonoidea</taxon>
        <taxon>Braconidae</taxon>
        <taxon>Microgastrinae</taxon>
        <taxon>Cotesia</taxon>
    </lineage>
</organism>
<dbReference type="AlphaFoldDB" id="A0A8J2ML76"/>
<dbReference type="OrthoDB" id="10527794at2759"/>
<accession>A0A8J2ML76</accession>
<gene>
    <name evidence="2" type="ORF">HICCMSTLAB_LOCUS6836</name>
</gene>
<evidence type="ECO:0000313" key="2">
    <source>
        <dbReference type="EMBL" id="CAG5093446.1"/>
    </source>
</evidence>
<feature type="compositionally biased region" description="Basic and acidic residues" evidence="1">
    <location>
        <begin position="124"/>
        <end position="142"/>
    </location>
</feature>
<protein>
    <submittedName>
        <fullName evidence="2">Uncharacterized protein</fullName>
    </submittedName>
</protein>
<comment type="caution">
    <text evidence="2">The sequence shown here is derived from an EMBL/GenBank/DDBJ whole genome shotgun (WGS) entry which is preliminary data.</text>
</comment>
<dbReference type="EMBL" id="CAJNRD030001120">
    <property type="protein sequence ID" value="CAG5093446.1"/>
    <property type="molecule type" value="Genomic_DNA"/>
</dbReference>
<name>A0A8J2ML76_COTCN</name>
<evidence type="ECO:0000256" key="1">
    <source>
        <dbReference type="SAM" id="MobiDB-lite"/>
    </source>
</evidence>
<sequence>MSSKDILQYKKSSKITGNFKASSQVPLLFSFVSLFETKKNKFFIKSKLFRSFCLVYNKEGPKLGSGYEAKDITATIFSETKQIRMKTENSHFSVIITLKPENDEDFQSLRKKIKEAIENTTENTTEKAPSKDEKNFEDKKDS</sequence>
<feature type="region of interest" description="Disordered" evidence="1">
    <location>
        <begin position="117"/>
        <end position="142"/>
    </location>
</feature>
<reference evidence="2" key="1">
    <citation type="submission" date="2021-04" db="EMBL/GenBank/DDBJ databases">
        <authorList>
            <person name="Chebbi M.A.C M."/>
        </authorList>
    </citation>
    <scope>NUCLEOTIDE SEQUENCE</scope>
</reference>
<proteinExistence type="predicted"/>
<evidence type="ECO:0000313" key="3">
    <source>
        <dbReference type="Proteomes" id="UP000786811"/>
    </source>
</evidence>